<evidence type="ECO:0000259" key="8">
    <source>
        <dbReference type="Pfam" id="PF09223"/>
    </source>
</evidence>
<proteinExistence type="inferred from homology"/>
<dbReference type="SUPFAM" id="SSF53807">
    <property type="entry name" value="Helical backbone' metal receptor"/>
    <property type="match status" value="1"/>
</dbReference>
<accession>A0ABU9K6J0</accession>
<feature type="region of interest" description="Disordered" evidence="7">
    <location>
        <begin position="127"/>
        <end position="167"/>
    </location>
</feature>
<dbReference type="InterPro" id="IPR015304">
    <property type="entry name" value="ZinT_dom"/>
</dbReference>
<evidence type="ECO:0000256" key="1">
    <source>
        <dbReference type="ARBA" id="ARBA00022448"/>
    </source>
</evidence>
<protein>
    <submittedName>
        <fullName evidence="9">ZinT/AdcA family metal-binding protein</fullName>
    </submittedName>
</protein>
<keyword evidence="3" id="KW-0862">Zinc</keyword>
<dbReference type="PRINTS" id="PR00691">
    <property type="entry name" value="ADHESINB"/>
</dbReference>
<keyword evidence="10" id="KW-1185">Reference proteome</keyword>
<dbReference type="PROSITE" id="PS51257">
    <property type="entry name" value="PROKAR_LIPOPROTEIN"/>
    <property type="match status" value="1"/>
</dbReference>
<dbReference type="RefSeq" id="WP_341981221.1">
    <property type="nucleotide sequence ID" value="NZ_JBBYAF010000007.1"/>
</dbReference>
<evidence type="ECO:0000313" key="10">
    <source>
        <dbReference type="Proteomes" id="UP001389717"/>
    </source>
</evidence>
<evidence type="ECO:0000256" key="4">
    <source>
        <dbReference type="ARBA" id="ARBA00022906"/>
    </source>
</evidence>
<feature type="compositionally biased region" description="Polar residues" evidence="7">
    <location>
        <begin position="332"/>
        <end position="346"/>
    </location>
</feature>
<dbReference type="Gene3D" id="2.40.128.20">
    <property type="match status" value="1"/>
</dbReference>
<feature type="compositionally biased region" description="Basic and acidic residues" evidence="7">
    <location>
        <begin position="153"/>
        <end position="166"/>
    </location>
</feature>
<keyword evidence="1 6" id="KW-0813">Transport</keyword>
<dbReference type="PANTHER" id="PTHR42953">
    <property type="entry name" value="HIGH-AFFINITY ZINC UPTAKE SYSTEM PROTEIN ZNUA-RELATED"/>
    <property type="match status" value="1"/>
</dbReference>
<dbReference type="Pfam" id="PF09223">
    <property type="entry name" value="ZinT"/>
    <property type="match status" value="1"/>
</dbReference>
<evidence type="ECO:0000256" key="7">
    <source>
        <dbReference type="SAM" id="MobiDB-lite"/>
    </source>
</evidence>
<keyword evidence="5" id="KW-0406">Ion transport</keyword>
<sequence>MSKRIVGLLSLFTLIFGVAACGLVETNSGEESKDPKEKVKVFTTVYPLQYFAEQIAGDEAVVESILPPGSDPHHYEPTTREMVKIAESDAFIYNGAGLESYAEQISDSIQSADVKIVEASKGIDLIDHGHDHEGEEGNHDEEEENHDEEGDHEDEHKGHGNKDPHVWLDPMQSIKLAENIRDTLVELKPEKEETFNENFKELKGNLENLHDEFHTKIESLPGNRIIVSHAAYGYWEQAYGIEQLAVSGLSPSNEPSQKELQNLIEMAEKYGLKYVLFEQNVTPKVADVVRKEIGAEALRVHNLSVLTEEDMNNNEDYFTLMHHNLEILSQALSQPSKTSAESSGSEQGHDHAHDEETEKIYDGYFEDSQVKDRYLSDWEGDWQSVYPFLKDGTLDEVFSHKAEHNGDKSAEEYKEYYKAGYQTDVDRILIEGNTVTFYENGEENSGEYIYDGYEILTYDAGNRGVRFIFKRAEQSGDLPRYIQFSDHSIYPTKADHYHLYWGDDREALLNEVTNWPTYYPSEMTGEEIADEMMAH</sequence>
<comment type="caution">
    <text evidence="9">The sequence shown here is derived from an EMBL/GenBank/DDBJ whole genome shotgun (WGS) entry which is preliminary data.</text>
</comment>
<dbReference type="Pfam" id="PF01297">
    <property type="entry name" value="ZnuA"/>
    <property type="match status" value="1"/>
</dbReference>
<dbReference type="InterPro" id="IPR012674">
    <property type="entry name" value="Calycin"/>
</dbReference>
<dbReference type="EMBL" id="JBBYAF010000007">
    <property type="protein sequence ID" value="MEL3971684.1"/>
    <property type="molecule type" value="Genomic_DNA"/>
</dbReference>
<dbReference type="Gene3D" id="3.40.50.1980">
    <property type="entry name" value="Nitrogenase molybdenum iron protein domain"/>
    <property type="match status" value="2"/>
</dbReference>
<dbReference type="InterPro" id="IPR006128">
    <property type="entry name" value="Lipoprotein_PsaA-like"/>
</dbReference>
<dbReference type="Proteomes" id="UP001389717">
    <property type="component" value="Unassembled WGS sequence"/>
</dbReference>
<evidence type="ECO:0000313" key="9">
    <source>
        <dbReference type="EMBL" id="MEL3971684.1"/>
    </source>
</evidence>
<dbReference type="InterPro" id="IPR006129">
    <property type="entry name" value="AdhesinB"/>
</dbReference>
<feature type="region of interest" description="Disordered" evidence="7">
    <location>
        <begin position="332"/>
        <end position="354"/>
    </location>
</feature>
<gene>
    <name evidence="9" type="ORF">AAEO50_05260</name>
</gene>
<dbReference type="SUPFAM" id="SSF50814">
    <property type="entry name" value="Lipocalins"/>
    <property type="match status" value="1"/>
</dbReference>
<keyword evidence="2" id="KW-0732">Signal</keyword>
<feature type="domain" description="ZinT" evidence="8">
    <location>
        <begin position="357"/>
        <end position="535"/>
    </location>
</feature>
<name>A0ABU9K6J0_9BACI</name>
<dbReference type="InterPro" id="IPR006127">
    <property type="entry name" value="ZnuA-like"/>
</dbReference>
<keyword evidence="4" id="KW-0864">Zinc transport</keyword>
<evidence type="ECO:0000256" key="6">
    <source>
        <dbReference type="RuleBase" id="RU003512"/>
    </source>
</evidence>
<feature type="compositionally biased region" description="Acidic residues" evidence="7">
    <location>
        <begin position="138"/>
        <end position="152"/>
    </location>
</feature>
<evidence type="ECO:0000256" key="2">
    <source>
        <dbReference type="ARBA" id="ARBA00022729"/>
    </source>
</evidence>
<dbReference type="PANTHER" id="PTHR42953:SF8">
    <property type="entry name" value="ZINT DOMAIN-CONTAINING PROTEIN"/>
    <property type="match status" value="1"/>
</dbReference>
<feature type="compositionally biased region" description="Basic and acidic residues" evidence="7">
    <location>
        <begin position="127"/>
        <end position="137"/>
    </location>
</feature>
<reference evidence="9 10" key="1">
    <citation type="submission" date="2024-04" db="EMBL/GenBank/DDBJ databases">
        <title>Bacillus oryzaecorticis sp. nov., a moderately halophilic bacterium isolated from rice husks.</title>
        <authorList>
            <person name="Zhu H.-S."/>
        </authorList>
    </citation>
    <scope>NUCLEOTIDE SEQUENCE [LARGE SCALE GENOMIC DNA]</scope>
    <source>
        <strain evidence="9 10">ZC255</strain>
    </source>
</reference>
<organism evidence="9 10">
    <name type="scientific">Rossellomorea oryzaecorticis</name>
    <dbReference type="NCBI Taxonomy" id="1396505"/>
    <lineage>
        <taxon>Bacteria</taxon>
        <taxon>Bacillati</taxon>
        <taxon>Bacillota</taxon>
        <taxon>Bacilli</taxon>
        <taxon>Bacillales</taxon>
        <taxon>Bacillaceae</taxon>
        <taxon>Rossellomorea</taxon>
    </lineage>
</organism>
<evidence type="ECO:0000256" key="5">
    <source>
        <dbReference type="ARBA" id="ARBA00023065"/>
    </source>
</evidence>
<dbReference type="PRINTS" id="PR00690">
    <property type="entry name" value="ADHESNFAMILY"/>
</dbReference>
<evidence type="ECO:0000256" key="3">
    <source>
        <dbReference type="ARBA" id="ARBA00022833"/>
    </source>
</evidence>
<dbReference type="InterPro" id="IPR050492">
    <property type="entry name" value="Bact_metal-bind_prot9"/>
</dbReference>
<comment type="similarity">
    <text evidence="6">Belongs to the bacterial solute-binding protein 9 family.</text>
</comment>